<proteinExistence type="predicted"/>
<sequence>MALAELLTVLATTKATKATVSIDLPRSTTERPLFIKSALETLGAVAILS</sequence>
<evidence type="ECO:0000313" key="1">
    <source>
        <dbReference type="EMBL" id="MDX8127792.1"/>
    </source>
</evidence>
<comment type="caution">
    <text evidence="1">The sequence shown here is derived from an EMBL/GenBank/DDBJ whole genome shotgun (WGS) entry which is preliminary data.</text>
</comment>
<dbReference type="RefSeq" id="WP_319961552.1">
    <property type="nucleotide sequence ID" value="NZ_JAXARY010000008.1"/>
</dbReference>
<dbReference type="EMBL" id="JAXARY010000008">
    <property type="protein sequence ID" value="MDX8127792.1"/>
    <property type="molecule type" value="Genomic_DNA"/>
</dbReference>
<name>A0ABU4UEC2_9GAMM</name>
<dbReference type="Proteomes" id="UP001284537">
    <property type="component" value="Unassembled WGS sequence"/>
</dbReference>
<keyword evidence="2" id="KW-1185">Reference proteome</keyword>
<gene>
    <name evidence="1" type="ORF">QLH52_10910</name>
</gene>
<accession>A0ABU4UEC2</accession>
<reference evidence="1 2" key="1">
    <citation type="submission" date="2023-11" db="EMBL/GenBank/DDBJ databases">
        <authorList>
            <person name="Ouyang M.-Y."/>
        </authorList>
    </citation>
    <scope>NUCLEOTIDE SEQUENCE [LARGE SCALE GENOMIC DNA]</scope>
    <source>
        <strain evidence="1 2">OY6</strain>
    </source>
</reference>
<organism evidence="1 2">
    <name type="scientific">Methylomonas defluvii</name>
    <dbReference type="NCBI Taxonomy" id="3045149"/>
    <lineage>
        <taxon>Bacteria</taxon>
        <taxon>Pseudomonadati</taxon>
        <taxon>Pseudomonadota</taxon>
        <taxon>Gammaproteobacteria</taxon>
        <taxon>Methylococcales</taxon>
        <taxon>Methylococcaceae</taxon>
        <taxon>Methylomonas</taxon>
    </lineage>
</organism>
<evidence type="ECO:0000313" key="2">
    <source>
        <dbReference type="Proteomes" id="UP001284537"/>
    </source>
</evidence>
<protein>
    <submittedName>
        <fullName evidence="1">Uncharacterized protein</fullName>
    </submittedName>
</protein>